<dbReference type="InterPro" id="IPR033773">
    <property type="entry name" value="CBX7_C"/>
</dbReference>
<feature type="domain" description="Chromo" evidence="4">
    <location>
        <begin position="11"/>
        <end position="69"/>
    </location>
</feature>
<feature type="compositionally biased region" description="Polar residues" evidence="3">
    <location>
        <begin position="328"/>
        <end position="337"/>
    </location>
</feature>
<reference evidence="6" key="1">
    <citation type="submission" date="2025-08" db="UniProtKB">
        <authorList>
            <consortium name="RefSeq"/>
        </authorList>
    </citation>
    <scope>IDENTIFICATION</scope>
    <source>
        <tissue evidence="6">Muscle</tissue>
    </source>
</reference>
<dbReference type="InterPro" id="IPR000953">
    <property type="entry name" value="Chromo/chromo_shadow_dom"/>
</dbReference>
<name>A0ABM1BZX2_LIMPO</name>
<evidence type="ECO:0000313" key="5">
    <source>
        <dbReference type="Proteomes" id="UP000694941"/>
    </source>
</evidence>
<dbReference type="PRINTS" id="PR00504">
    <property type="entry name" value="CHROMODOMAIN"/>
</dbReference>
<comment type="subcellular location">
    <subcellularLocation>
        <location evidence="1">Nucleus</location>
    </subcellularLocation>
</comment>
<feature type="region of interest" description="Disordered" evidence="3">
    <location>
        <begin position="300"/>
        <end position="368"/>
    </location>
</feature>
<sequence>MELSSVGERVFAAECIQKKRIRKGRVEYLVKWKGWSPKYNTWEPEENILDVRLLEAFEASQREREINPGKRGPKPKKERSSSAGDVLDSRGDWKSVQKLWSDSPDEAESVARTSEENVESTEPFADASVHSPVFDADDKLVTKKEPIKRRADSWKEERANQGSEMESSIPVKVSKTVNSSSNVQSPTNVSSTLTLNGKRPFPVTSPESEANIQAETTSVNKHNVIVSPAISTGSPAVSTFSNTVTAGPKNTASSVRSAQFGASGLAVKGGQHARGSVKVPVSGNSPVSLITPPFKQGDVNGAAVAQPNGTSLPGAGNNSDQENHNEDGQTQIVTSGTAVRGKSPLAPGSLLQPKHSNNQVTYSGKPNTKYEDITSAPEFWRIQNNLVDQIFITDVTSNLVTVTVRESRTRLGFFRDRNSEEKKAELREENVK</sequence>
<dbReference type="GeneID" id="106475661"/>
<dbReference type="InterPro" id="IPR023780">
    <property type="entry name" value="Chromo_domain"/>
</dbReference>
<dbReference type="InterPro" id="IPR016197">
    <property type="entry name" value="Chromo-like_dom_sf"/>
</dbReference>
<dbReference type="PANTHER" id="PTHR46389">
    <property type="entry name" value="POLYCOMB GROUP PROTEIN PC"/>
    <property type="match status" value="1"/>
</dbReference>
<organism evidence="5 6">
    <name type="scientific">Limulus polyphemus</name>
    <name type="common">Atlantic horseshoe crab</name>
    <dbReference type="NCBI Taxonomy" id="6850"/>
    <lineage>
        <taxon>Eukaryota</taxon>
        <taxon>Metazoa</taxon>
        <taxon>Ecdysozoa</taxon>
        <taxon>Arthropoda</taxon>
        <taxon>Chelicerata</taxon>
        <taxon>Merostomata</taxon>
        <taxon>Xiphosura</taxon>
        <taxon>Limulidae</taxon>
        <taxon>Limulus</taxon>
    </lineage>
</organism>
<dbReference type="Pfam" id="PF00385">
    <property type="entry name" value="Chromo"/>
    <property type="match status" value="1"/>
</dbReference>
<dbReference type="CDD" id="cd18627">
    <property type="entry name" value="CD_polycomb_like"/>
    <property type="match status" value="1"/>
</dbReference>
<dbReference type="Gene3D" id="2.40.50.40">
    <property type="match status" value="1"/>
</dbReference>
<feature type="compositionally biased region" description="Polar residues" evidence="3">
    <location>
        <begin position="205"/>
        <end position="218"/>
    </location>
</feature>
<evidence type="ECO:0000256" key="3">
    <source>
        <dbReference type="SAM" id="MobiDB-lite"/>
    </source>
</evidence>
<dbReference type="SUPFAM" id="SSF54160">
    <property type="entry name" value="Chromo domain-like"/>
    <property type="match status" value="1"/>
</dbReference>
<protein>
    <submittedName>
        <fullName evidence="6">Chromobox protein homolog 2-like</fullName>
    </submittedName>
</protein>
<evidence type="ECO:0000313" key="6">
    <source>
        <dbReference type="RefSeq" id="XP_013791793.1"/>
    </source>
</evidence>
<feature type="region of interest" description="Disordered" evidence="3">
    <location>
        <begin position="62"/>
        <end position="218"/>
    </location>
</feature>
<dbReference type="InterPro" id="IPR023779">
    <property type="entry name" value="Chromodomain_CS"/>
</dbReference>
<keyword evidence="2" id="KW-0539">Nucleus</keyword>
<dbReference type="InterPro" id="IPR017984">
    <property type="entry name" value="Chromo_dom_subgr"/>
</dbReference>
<feature type="compositionally biased region" description="Low complexity" evidence="3">
    <location>
        <begin position="171"/>
        <end position="183"/>
    </location>
</feature>
<dbReference type="Pfam" id="PF17218">
    <property type="entry name" value="CBX7_C"/>
    <property type="match status" value="1"/>
</dbReference>
<dbReference type="PANTHER" id="PTHR46389:SF3">
    <property type="entry name" value="POLYCOMB GROUP PROTEIN PC"/>
    <property type="match status" value="1"/>
</dbReference>
<dbReference type="InterPro" id="IPR052458">
    <property type="entry name" value="PcG_PRC1-like_component"/>
</dbReference>
<accession>A0ABM1BZX2</accession>
<dbReference type="Proteomes" id="UP000694941">
    <property type="component" value="Unplaced"/>
</dbReference>
<keyword evidence="5" id="KW-1185">Reference proteome</keyword>
<evidence type="ECO:0000256" key="2">
    <source>
        <dbReference type="ARBA" id="ARBA00023242"/>
    </source>
</evidence>
<evidence type="ECO:0000259" key="4">
    <source>
        <dbReference type="PROSITE" id="PS50013"/>
    </source>
</evidence>
<gene>
    <name evidence="6" type="primary">LOC106475661</name>
</gene>
<dbReference type="PROSITE" id="PS50013">
    <property type="entry name" value="CHROMO_2"/>
    <property type="match status" value="1"/>
</dbReference>
<proteinExistence type="predicted"/>
<feature type="compositionally biased region" description="Polar residues" evidence="3">
    <location>
        <begin position="354"/>
        <end position="366"/>
    </location>
</feature>
<evidence type="ECO:0000256" key="1">
    <source>
        <dbReference type="ARBA" id="ARBA00004123"/>
    </source>
</evidence>
<feature type="compositionally biased region" description="Basic and acidic residues" evidence="3">
    <location>
        <begin position="136"/>
        <end position="159"/>
    </location>
</feature>
<dbReference type="SMART" id="SM00298">
    <property type="entry name" value="CHROMO"/>
    <property type="match status" value="1"/>
</dbReference>
<dbReference type="RefSeq" id="XP_013791793.1">
    <property type="nucleotide sequence ID" value="XM_013936339.2"/>
</dbReference>
<feature type="compositionally biased region" description="Polar residues" evidence="3">
    <location>
        <begin position="307"/>
        <end position="320"/>
    </location>
</feature>
<feature type="compositionally biased region" description="Polar residues" evidence="3">
    <location>
        <begin position="184"/>
        <end position="195"/>
    </location>
</feature>
<dbReference type="PROSITE" id="PS00598">
    <property type="entry name" value="CHROMO_1"/>
    <property type="match status" value="1"/>
</dbReference>